<dbReference type="PANTHER" id="PTHR30531:SF12">
    <property type="entry name" value="FLAGELLAR BIOSYNTHETIC PROTEIN FLHB"/>
    <property type="match status" value="1"/>
</dbReference>
<accession>A0A3B1CVC4</accession>
<reference evidence="1" key="1">
    <citation type="submission" date="2018-06" db="EMBL/GenBank/DDBJ databases">
        <authorList>
            <person name="Zhirakovskaya E."/>
        </authorList>
    </citation>
    <scope>NUCLEOTIDE SEQUENCE</scope>
</reference>
<dbReference type="AlphaFoldDB" id="A0A3B1CVC4"/>
<name>A0A3B1CVC4_9ZZZZ</name>
<proteinExistence type="predicted"/>
<keyword evidence="1" id="KW-0969">Cilium</keyword>
<dbReference type="SUPFAM" id="SSF160544">
    <property type="entry name" value="EscU C-terminal domain-like"/>
    <property type="match status" value="1"/>
</dbReference>
<dbReference type="Gene3D" id="3.40.1690.10">
    <property type="entry name" value="secretion proteins EscU"/>
    <property type="match status" value="1"/>
</dbReference>
<dbReference type="Pfam" id="PF01312">
    <property type="entry name" value="Bac_export_2"/>
    <property type="match status" value="1"/>
</dbReference>
<gene>
    <name evidence="1" type="ORF">MNBD_NITROSPINAE04-2550</name>
</gene>
<dbReference type="InterPro" id="IPR029025">
    <property type="entry name" value="T3SS_substrate_exporter_C"/>
</dbReference>
<organism evidence="1">
    <name type="scientific">hydrothermal vent metagenome</name>
    <dbReference type="NCBI Taxonomy" id="652676"/>
    <lineage>
        <taxon>unclassified sequences</taxon>
        <taxon>metagenomes</taxon>
        <taxon>ecological metagenomes</taxon>
    </lineage>
</organism>
<dbReference type="InterPro" id="IPR006135">
    <property type="entry name" value="T3SS_substrate_exporter"/>
</dbReference>
<dbReference type="PANTHER" id="PTHR30531">
    <property type="entry name" value="FLAGELLAR BIOSYNTHETIC PROTEIN FLHB"/>
    <property type="match status" value="1"/>
</dbReference>
<dbReference type="EMBL" id="UOGA01000181">
    <property type="protein sequence ID" value="VAX20627.1"/>
    <property type="molecule type" value="Genomic_DNA"/>
</dbReference>
<evidence type="ECO:0000313" key="1">
    <source>
        <dbReference type="EMBL" id="VAX20627.1"/>
    </source>
</evidence>
<dbReference type="GO" id="GO:0005886">
    <property type="term" value="C:plasma membrane"/>
    <property type="evidence" value="ECO:0007669"/>
    <property type="project" value="TreeGrafter"/>
</dbReference>
<protein>
    <submittedName>
        <fullName evidence="1">Uncharacterized homolog of the cytoplasmic domain of flagellar protein FhlB</fullName>
    </submittedName>
</protein>
<keyword evidence="1" id="KW-0966">Cell projection</keyword>
<sequence>MKMKRKKRAAPKKKAVAIKYKAGTQTAPAVAAKGAGLIAEKIIKIAKDNGIPIKEDADLVETLSQLDLDQEIPPELYTVIAEVLAWVYRVNGRYGAPHLQDGKLPG</sequence>
<keyword evidence="1" id="KW-0282">Flagellum</keyword>
<dbReference type="GO" id="GO:0009306">
    <property type="term" value="P:protein secretion"/>
    <property type="evidence" value="ECO:0007669"/>
    <property type="project" value="InterPro"/>
</dbReference>